<dbReference type="EMBL" id="BMHC01000010">
    <property type="protein sequence ID" value="GGI27498.1"/>
    <property type="molecule type" value="Genomic_DNA"/>
</dbReference>
<organism evidence="1 2">
    <name type="scientific">Bradyrhizobium guangdongense</name>
    <dbReference type="NCBI Taxonomy" id="1325090"/>
    <lineage>
        <taxon>Bacteria</taxon>
        <taxon>Pseudomonadati</taxon>
        <taxon>Pseudomonadota</taxon>
        <taxon>Alphaproteobacteria</taxon>
        <taxon>Hyphomicrobiales</taxon>
        <taxon>Nitrobacteraceae</taxon>
        <taxon>Bradyrhizobium</taxon>
    </lineage>
</organism>
<reference evidence="1" key="2">
    <citation type="submission" date="2022-12" db="EMBL/GenBank/DDBJ databases">
        <authorList>
            <person name="Sun Q."/>
            <person name="Zhou Y."/>
        </authorList>
    </citation>
    <scope>NUCLEOTIDE SEQUENCE</scope>
    <source>
        <strain evidence="1">CGMCC 1.15034</strain>
    </source>
</reference>
<evidence type="ECO:0000313" key="2">
    <source>
        <dbReference type="Proteomes" id="UP000625079"/>
    </source>
</evidence>
<dbReference type="Proteomes" id="UP000625079">
    <property type="component" value="Unassembled WGS sequence"/>
</dbReference>
<sequence>MQERAYQRQCEKNIRSERRGGPCHYDDQSARGRANAAHHVEAEPIQTDRAGNIFL</sequence>
<protein>
    <submittedName>
        <fullName evidence="1">Uncharacterized protein</fullName>
    </submittedName>
</protein>
<evidence type="ECO:0000313" key="1">
    <source>
        <dbReference type="EMBL" id="GGI27498.1"/>
    </source>
</evidence>
<proteinExistence type="predicted"/>
<gene>
    <name evidence="1" type="ORF">GCM10010987_44690</name>
</gene>
<comment type="caution">
    <text evidence="1">The sequence shown here is derived from an EMBL/GenBank/DDBJ whole genome shotgun (WGS) entry which is preliminary data.</text>
</comment>
<accession>A0AA88B857</accession>
<reference evidence="1" key="1">
    <citation type="journal article" date="2014" name="Int. J. Syst. Evol. Microbiol.">
        <title>Complete genome sequence of Corynebacterium casei LMG S-19264T (=DSM 44701T), isolated from a smear-ripened cheese.</title>
        <authorList>
            <consortium name="US DOE Joint Genome Institute (JGI-PGF)"/>
            <person name="Walter F."/>
            <person name="Albersmeier A."/>
            <person name="Kalinowski J."/>
            <person name="Ruckert C."/>
        </authorList>
    </citation>
    <scope>NUCLEOTIDE SEQUENCE</scope>
    <source>
        <strain evidence="1">CGMCC 1.15034</strain>
    </source>
</reference>
<name>A0AA88B857_9BRAD</name>
<dbReference type="AlphaFoldDB" id="A0AA88B857"/>